<evidence type="ECO:0000313" key="3">
    <source>
        <dbReference type="Proteomes" id="UP000006055"/>
    </source>
</evidence>
<feature type="signal peptide" evidence="1">
    <location>
        <begin position="1"/>
        <end position="26"/>
    </location>
</feature>
<feature type="chain" id="PRO_5003687142" evidence="1">
    <location>
        <begin position="27"/>
        <end position="102"/>
    </location>
</feature>
<proteinExistence type="predicted"/>
<name>I4CBU9_DESTA</name>
<dbReference type="HOGENOM" id="CLU_2272886_0_0_7"/>
<evidence type="ECO:0000256" key="1">
    <source>
        <dbReference type="SAM" id="SignalP"/>
    </source>
</evidence>
<dbReference type="AlphaFoldDB" id="I4CBU9"/>
<organism evidence="2 3">
    <name type="scientific">Desulfomonile tiedjei (strain ATCC 49306 / DSM 6799 / DCB-1)</name>
    <dbReference type="NCBI Taxonomy" id="706587"/>
    <lineage>
        <taxon>Bacteria</taxon>
        <taxon>Pseudomonadati</taxon>
        <taxon>Thermodesulfobacteriota</taxon>
        <taxon>Desulfomonilia</taxon>
        <taxon>Desulfomonilales</taxon>
        <taxon>Desulfomonilaceae</taxon>
        <taxon>Desulfomonile</taxon>
    </lineage>
</organism>
<protein>
    <submittedName>
        <fullName evidence="2">Uncharacterized protein</fullName>
    </submittedName>
</protein>
<keyword evidence="3" id="KW-1185">Reference proteome</keyword>
<gene>
    <name evidence="2" type="ordered locus">Desti_4408</name>
</gene>
<dbReference type="Proteomes" id="UP000006055">
    <property type="component" value="Chromosome"/>
</dbReference>
<sequence length="102" mass="11679">MMMRNVQVVLFITVVLGLVTAFPASAQQASQEKAREGYYEITLRTPDKRKIIVDELVRDRDLDPASLYRVKTYSFAILAWSSPRVERGPLSFSNLLIRLAFE</sequence>
<keyword evidence="1" id="KW-0732">Signal</keyword>
<dbReference type="EMBL" id="CP003360">
    <property type="protein sequence ID" value="AFM27040.1"/>
    <property type="molecule type" value="Genomic_DNA"/>
</dbReference>
<dbReference type="KEGG" id="dti:Desti_4408"/>
<evidence type="ECO:0000313" key="2">
    <source>
        <dbReference type="EMBL" id="AFM27040.1"/>
    </source>
</evidence>
<accession>I4CBU9</accession>
<reference evidence="3" key="1">
    <citation type="submission" date="2012-06" db="EMBL/GenBank/DDBJ databases">
        <title>Complete sequence of chromosome of Desulfomonile tiedjei DSM 6799.</title>
        <authorList>
            <person name="Lucas S."/>
            <person name="Copeland A."/>
            <person name="Lapidus A."/>
            <person name="Glavina del Rio T."/>
            <person name="Dalin E."/>
            <person name="Tice H."/>
            <person name="Bruce D."/>
            <person name="Goodwin L."/>
            <person name="Pitluck S."/>
            <person name="Peters L."/>
            <person name="Ovchinnikova G."/>
            <person name="Zeytun A."/>
            <person name="Lu M."/>
            <person name="Kyrpides N."/>
            <person name="Mavromatis K."/>
            <person name="Ivanova N."/>
            <person name="Brettin T."/>
            <person name="Detter J.C."/>
            <person name="Han C."/>
            <person name="Larimer F."/>
            <person name="Land M."/>
            <person name="Hauser L."/>
            <person name="Markowitz V."/>
            <person name="Cheng J.-F."/>
            <person name="Hugenholtz P."/>
            <person name="Woyke T."/>
            <person name="Wu D."/>
            <person name="Spring S."/>
            <person name="Schroeder M."/>
            <person name="Brambilla E."/>
            <person name="Klenk H.-P."/>
            <person name="Eisen J.A."/>
        </authorList>
    </citation>
    <scope>NUCLEOTIDE SEQUENCE [LARGE SCALE GENOMIC DNA]</scope>
    <source>
        <strain evidence="3">ATCC 49306 / DSM 6799 / DCB-1</strain>
    </source>
</reference>